<keyword evidence="2" id="KW-1185">Reference proteome</keyword>
<proteinExistence type="predicted"/>
<protein>
    <submittedName>
        <fullName evidence="1">Uncharacterized protein</fullName>
    </submittedName>
</protein>
<evidence type="ECO:0000313" key="1">
    <source>
        <dbReference type="EMBL" id="GAC78712.1"/>
    </source>
</evidence>
<sequence>MGQASHRFENAAGFLQTRLSPYRVAELAHRQSPPTPTPTLRYLGGGNGWLRFSIRGMGGVTEYMTFVVNIDSTMVGCDVKTDIMSFTTSQDKIGFVPAGRKQLVGYKQYRAFFDRLAREVLAEDPTARAHFSEVG</sequence>
<gene>
    <name evidence="1" type="ORF">GM1_004_01570</name>
</gene>
<dbReference type="Proteomes" id="UP000035009">
    <property type="component" value="Unassembled WGS sequence"/>
</dbReference>
<evidence type="ECO:0000313" key="2">
    <source>
        <dbReference type="Proteomes" id="UP000035009"/>
    </source>
</evidence>
<accession>M3UTN1</accession>
<dbReference type="RefSeq" id="WP_008376843.1">
    <property type="nucleotide sequence ID" value="NZ_BAOP01000004.1"/>
</dbReference>
<dbReference type="STRING" id="410332.SAMN04488550_2836"/>
<name>M3UTN1_GORML</name>
<dbReference type="AlphaFoldDB" id="M3UTN1"/>
<dbReference type="EMBL" id="BAOP01000004">
    <property type="protein sequence ID" value="GAC78712.1"/>
    <property type="molecule type" value="Genomic_DNA"/>
</dbReference>
<organism evidence="1 2">
    <name type="scientific">Gordonia malaquae NBRC 108250</name>
    <dbReference type="NCBI Taxonomy" id="1223542"/>
    <lineage>
        <taxon>Bacteria</taxon>
        <taxon>Bacillati</taxon>
        <taxon>Actinomycetota</taxon>
        <taxon>Actinomycetes</taxon>
        <taxon>Mycobacteriales</taxon>
        <taxon>Gordoniaceae</taxon>
        <taxon>Gordonia</taxon>
    </lineage>
</organism>
<reference evidence="1 2" key="1">
    <citation type="submission" date="2013-02" db="EMBL/GenBank/DDBJ databases">
        <title>Whole genome shotgun sequence of Gordonia malaquae NBRC 108250.</title>
        <authorList>
            <person name="Yoshida I."/>
            <person name="Hosoyama A."/>
            <person name="Tsuchikane K."/>
            <person name="Ando Y."/>
            <person name="Baba S."/>
            <person name="Ohji S."/>
            <person name="Hamada M."/>
            <person name="Tamura T."/>
            <person name="Yamazoe A."/>
            <person name="Yamazaki S."/>
            <person name="Fujita N."/>
        </authorList>
    </citation>
    <scope>NUCLEOTIDE SEQUENCE [LARGE SCALE GENOMIC DNA]</scope>
    <source>
        <strain evidence="1 2">NBRC 108250</strain>
    </source>
</reference>
<comment type="caution">
    <text evidence="1">The sequence shown here is derived from an EMBL/GenBank/DDBJ whole genome shotgun (WGS) entry which is preliminary data.</text>
</comment>